<evidence type="ECO:0000256" key="1">
    <source>
        <dbReference type="ARBA" id="ARBA00022729"/>
    </source>
</evidence>
<dbReference type="Gene3D" id="2.70.70.10">
    <property type="entry name" value="Glucose Permease (Domain IIA)"/>
    <property type="match status" value="1"/>
</dbReference>
<dbReference type="Pfam" id="PF01551">
    <property type="entry name" value="Peptidase_M23"/>
    <property type="match status" value="1"/>
</dbReference>
<accession>A0A2N5CLZ0</accession>
<dbReference type="OrthoDB" id="9815245at2"/>
<keyword evidence="1" id="KW-0732">Signal</keyword>
<keyword evidence="6" id="KW-1185">Reference proteome</keyword>
<dbReference type="GO" id="GO:0004222">
    <property type="term" value="F:metalloendopeptidase activity"/>
    <property type="evidence" value="ECO:0007669"/>
    <property type="project" value="TreeGrafter"/>
</dbReference>
<dbReference type="CDD" id="cd12797">
    <property type="entry name" value="M23_peptidase"/>
    <property type="match status" value="1"/>
</dbReference>
<protein>
    <recommendedName>
        <fullName evidence="2">M23ase beta-sheet core domain-containing protein</fullName>
    </recommendedName>
</protein>
<sequence>MVRAGAWSLVLGVAAIVVVAGAALARTRTPATAAAPPSDLAAFVAAVERDAALPGQAAAPAPARTVVDGPMEEVLYGERAKDPTVSRALALLGHRLDLTRDVALGDRVRLVVGEDGRLDFVELSGSRTTVSLYRLDTGRDGRDRFVDADGADLSGSLLRTPLHRTRITSAFGPRRHPLLGYTRMHKGVDFDAPIGTPVLAAADGVVETADWAGGYGRRIRLRHADGLQTVYAHLSRWTVAAGQTVRQGEVVGLSGASGLATGPHLHFEVLREARAVDPSEARPAPAGLSDSERAILAARKLSVAQALAPAGSGG</sequence>
<dbReference type="KEGG" id="cfh:C1707_18870"/>
<evidence type="ECO:0000313" key="5">
    <source>
        <dbReference type="Proteomes" id="UP000234483"/>
    </source>
</evidence>
<dbReference type="InterPro" id="IPR050570">
    <property type="entry name" value="Cell_wall_metabolism_enzyme"/>
</dbReference>
<name>A0A2N5CLZ0_9CAUL</name>
<gene>
    <name evidence="3" type="ORF">C1707_18870</name>
    <name evidence="4" type="ORF">CFHF_23685</name>
</gene>
<dbReference type="SUPFAM" id="SSF51261">
    <property type="entry name" value="Duplicated hybrid motif"/>
    <property type="match status" value="1"/>
</dbReference>
<evidence type="ECO:0000313" key="3">
    <source>
        <dbReference type="EMBL" id="AYV48160.1"/>
    </source>
</evidence>
<feature type="domain" description="M23ase beta-sheet core" evidence="2">
    <location>
        <begin position="183"/>
        <end position="278"/>
    </location>
</feature>
<evidence type="ECO:0000259" key="2">
    <source>
        <dbReference type="Pfam" id="PF01551"/>
    </source>
</evidence>
<dbReference type="InterPro" id="IPR011055">
    <property type="entry name" value="Dup_hybrid_motif"/>
</dbReference>
<evidence type="ECO:0000313" key="4">
    <source>
        <dbReference type="EMBL" id="PLR06916.1"/>
    </source>
</evidence>
<dbReference type="FunFam" id="2.70.70.10:FF:000006">
    <property type="entry name" value="M23 family peptidase"/>
    <property type="match status" value="1"/>
</dbReference>
<organism evidence="4 5">
    <name type="scientific">Caulobacter flavus</name>
    <dbReference type="NCBI Taxonomy" id="1679497"/>
    <lineage>
        <taxon>Bacteria</taxon>
        <taxon>Pseudomonadati</taxon>
        <taxon>Pseudomonadota</taxon>
        <taxon>Alphaproteobacteria</taxon>
        <taxon>Caulobacterales</taxon>
        <taxon>Caulobacteraceae</taxon>
        <taxon>Caulobacter</taxon>
    </lineage>
</organism>
<dbReference type="EMBL" id="CP026100">
    <property type="protein sequence ID" value="AYV48160.1"/>
    <property type="molecule type" value="Genomic_DNA"/>
</dbReference>
<proteinExistence type="predicted"/>
<dbReference type="AlphaFoldDB" id="A0A2N5CLZ0"/>
<dbReference type="EMBL" id="PJRQ01000048">
    <property type="protein sequence ID" value="PLR06916.1"/>
    <property type="molecule type" value="Genomic_DNA"/>
</dbReference>
<evidence type="ECO:0000313" key="6">
    <source>
        <dbReference type="Proteomes" id="UP000281192"/>
    </source>
</evidence>
<dbReference type="PANTHER" id="PTHR21666">
    <property type="entry name" value="PEPTIDASE-RELATED"/>
    <property type="match status" value="1"/>
</dbReference>
<reference evidence="4 5" key="1">
    <citation type="submission" date="2017-12" db="EMBL/GenBank/DDBJ databases">
        <title>The genome sequence of Caulobacter flavus CGMCC1 15093.</title>
        <authorList>
            <person name="Gao J."/>
            <person name="Mao X."/>
            <person name="Sun J."/>
        </authorList>
    </citation>
    <scope>NUCLEOTIDE SEQUENCE [LARGE SCALE GENOMIC DNA]</scope>
    <source>
        <strain evidence="4 5">CGMCC1 15093</strain>
    </source>
</reference>
<dbReference type="InterPro" id="IPR016047">
    <property type="entry name" value="M23ase_b-sheet_dom"/>
</dbReference>
<dbReference type="Proteomes" id="UP000281192">
    <property type="component" value="Chromosome"/>
</dbReference>
<dbReference type="RefSeq" id="WP_101715387.1">
    <property type="nucleotide sequence ID" value="NZ_CP026100.1"/>
</dbReference>
<dbReference type="Proteomes" id="UP000234483">
    <property type="component" value="Unassembled WGS sequence"/>
</dbReference>
<dbReference type="PANTHER" id="PTHR21666:SF289">
    <property type="entry name" value="L-ALA--D-GLU ENDOPEPTIDASE"/>
    <property type="match status" value="1"/>
</dbReference>
<reference evidence="3 6" key="2">
    <citation type="submission" date="2018-01" db="EMBL/GenBank/DDBJ databases">
        <title>Complete genome sequence of Caulobacter flavus RHGG3.</title>
        <authorList>
            <person name="Yang E."/>
        </authorList>
    </citation>
    <scope>NUCLEOTIDE SEQUENCE [LARGE SCALE GENOMIC DNA]</scope>
    <source>
        <strain evidence="3 6">RHGG3</strain>
    </source>
</reference>